<evidence type="ECO:0000256" key="3">
    <source>
        <dbReference type="ARBA" id="ARBA00022603"/>
    </source>
</evidence>
<dbReference type="InterPro" id="IPR012818">
    <property type="entry name" value="CbiE"/>
</dbReference>
<evidence type="ECO:0000256" key="4">
    <source>
        <dbReference type="ARBA" id="ARBA00022679"/>
    </source>
</evidence>
<keyword evidence="4 7" id="KW-0808">Transferase</keyword>
<dbReference type="RefSeq" id="WP_093273218.1">
    <property type="nucleotide sequence ID" value="NZ_FNDD01000010.1"/>
</dbReference>
<gene>
    <name evidence="7" type="ORF">SAMN04488136_110129</name>
</gene>
<sequence>MISVIGTGPGSRMMLTRQAENAIDRAEFLVGWPRLLALFPDFIGERMEMSGSIDLMLDWLRCNKRRRVAVLASGDPMLFGIGKCIADAIEPGYRECLPGISSVQLLFSELGLAMNDVFITSSHGKQPNFDFLFAHSKVALVTDKSIGPYQLAQQAMIRDLRCTFIIGERLGYADQRISIVPPHKVEMEYDMNVVVILNERQ</sequence>
<dbReference type="EMBL" id="FNDD01000010">
    <property type="protein sequence ID" value="SDH20399.1"/>
    <property type="molecule type" value="Genomic_DNA"/>
</dbReference>
<dbReference type="GO" id="GO:0009236">
    <property type="term" value="P:cobalamin biosynthetic process"/>
    <property type="evidence" value="ECO:0007669"/>
    <property type="project" value="UniProtKB-UniPathway"/>
</dbReference>
<dbReference type="InterPro" id="IPR035996">
    <property type="entry name" value="4pyrrol_Methylase_sf"/>
</dbReference>
<keyword evidence="2" id="KW-0169">Cobalamin biosynthesis</keyword>
<dbReference type="NCBIfam" id="TIGR02467">
    <property type="entry name" value="CbiE"/>
    <property type="match status" value="1"/>
</dbReference>
<feature type="domain" description="Tetrapyrrole methylase" evidence="6">
    <location>
        <begin position="1"/>
        <end position="178"/>
    </location>
</feature>
<dbReference type="PANTHER" id="PTHR43182">
    <property type="entry name" value="COBALT-PRECORRIN-6B C(15)-METHYLTRANSFERASE (DECARBOXYLATING)"/>
    <property type="match status" value="1"/>
</dbReference>
<keyword evidence="8" id="KW-1185">Reference proteome</keyword>
<dbReference type="STRING" id="861298.SAMN04488136_110129"/>
<dbReference type="OrthoDB" id="9787825at2"/>
<dbReference type="InterPro" id="IPR014776">
    <property type="entry name" value="4pyrrole_Mease_sub2"/>
</dbReference>
<dbReference type="SUPFAM" id="SSF53790">
    <property type="entry name" value="Tetrapyrrole methylase"/>
    <property type="match status" value="1"/>
</dbReference>
<dbReference type="InterPro" id="IPR000878">
    <property type="entry name" value="4pyrrol_Mease"/>
</dbReference>
<dbReference type="CDD" id="cd11644">
    <property type="entry name" value="Precorrin-6Y-MT"/>
    <property type="match status" value="1"/>
</dbReference>
<comment type="pathway">
    <text evidence="1">Cofactor biosynthesis; adenosylcobalamin biosynthesis.</text>
</comment>
<evidence type="ECO:0000313" key="8">
    <source>
        <dbReference type="Proteomes" id="UP000198854"/>
    </source>
</evidence>
<proteinExistence type="predicted"/>
<dbReference type="Proteomes" id="UP000198854">
    <property type="component" value="Unassembled WGS sequence"/>
</dbReference>
<evidence type="ECO:0000256" key="5">
    <source>
        <dbReference type="ARBA" id="ARBA00022691"/>
    </source>
</evidence>
<dbReference type="InterPro" id="IPR014777">
    <property type="entry name" value="4pyrrole_Mease_sub1"/>
</dbReference>
<keyword evidence="5" id="KW-0949">S-adenosyl-L-methionine</keyword>
<evidence type="ECO:0000256" key="1">
    <source>
        <dbReference type="ARBA" id="ARBA00004953"/>
    </source>
</evidence>
<accession>A0A1G8AHN2</accession>
<evidence type="ECO:0000256" key="2">
    <source>
        <dbReference type="ARBA" id="ARBA00022573"/>
    </source>
</evidence>
<evidence type="ECO:0000259" key="6">
    <source>
        <dbReference type="Pfam" id="PF00590"/>
    </source>
</evidence>
<dbReference type="Gene3D" id="3.30.950.10">
    <property type="entry name" value="Methyltransferase, Cobalt-precorrin-4 Transmethylase, Domain 2"/>
    <property type="match status" value="1"/>
</dbReference>
<dbReference type="GO" id="GO:0008276">
    <property type="term" value="F:protein methyltransferase activity"/>
    <property type="evidence" value="ECO:0007669"/>
    <property type="project" value="InterPro"/>
</dbReference>
<dbReference type="Pfam" id="PF00590">
    <property type="entry name" value="TP_methylase"/>
    <property type="match status" value="1"/>
</dbReference>
<reference evidence="7 8" key="1">
    <citation type="submission" date="2016-10" db="EMBL/GenBank/DDBJ databases">
        <authorList>
            <person name="de Groot N.N."/>
        </authorList>
    </citation>
    <scope>NUCLEOTIDE SEQUENCE [LARGE SCALE GENOMIC DNA]</scope>
    <source>
        <strain evidence="7 8">CGMCC 1.10228</strain>
    </source>
</reference>
<organism evidence="7 8">
    <name type="scientific">Vibrio xiamenensis</name>
    <dbReference type="NCBI Taxonomy" id="861298"/>
    <lineage>
        <taxon>Bacteria</taxon>
        <taxon>Pseudomonadati</taxon>
        <taxon>Pseudomonadota</taxon>
        <taxon>Gammaproteobacteria</taxon>
        <taxon>Vibrionales</taxon>
        <taxon>Vibrionaceae</taxon>
        <taxon>Vibrio</taxon>
    </lineage>
</organism>
<dbReference type="AlphaFoldDB" id="A0A1G8AHN2"/>
<name>A0A1G8AHN2_9VIBR</name>
<dbReference type="InterPro" id="IPR050714">
    <property type="entry name" value="Cobalamin_biosynth_MTase"/>
</dbReference>
<dbReference type="UniPathway" id="UPA00148"/>
<dbReference type="Gene3D" id="3.40.1010.10">
    <property type="entry name" value="Cobalt-precorrin-4 Transmethylase, Domain 1"/>
    <property type="match status" value="1"/>
</dbReference>
<keyword evidence="3 7" id="KW-0489">Methyltransferase</keyword>
<evidence type="ECO:0000313" key="7">
    <source>
        <dbReference type="EMBL" id="SDH20399.1"/>
    </source>
</evidence>
<protein>
    <submittedName>
        <fullName evidence="7">Precorrin-6Y C5,15-methyltransferase (Decarboxylating)</fullName>
    </submittedName>
</protein>
<dbReference type="PANTHER" id="PTHR43182:SF1">
    <property type="entry name" value="COBALT-PRECORRIN-7 C(5)-METHYLTRANSFERASE"/>
    <property type="match status" value="1"/>
</dbReference>
<dbReference type="GO" id="GO:0032259">
    <property type="term" value="P:methylation"/>
    <property type="evidence" value="ECO:0007669"/>
    <property type="project" value="UniProtKB-KW"/>
</dbReference>